<dbReference type="CDD" id="cd03448">
    <property type="entry name" value="HDE_HSD"/>
    <property type="match status" value="1"/>
</dbReference>
<organism evidence="4 5">
    <name type="scientific">Tepidiforma bonchosmolovskayae</name>
    <dbReference type="NCBI Taxonomy" id="2601677"/>
    <lineage>
        <taxon>Bacteria</taxon>
        <taxon>Bacillati</taxon>
        <taxon>Chloroflexota</taxon>
        <taxon>Tepidiformia</taxon>
        <taxon>Tepidiformales</taxon>
        <taxon>Tepidiformaceae</taxon>
        <taxon>Tepidiforma</taxon>
    </lineage>
</organism>
<dbReference type="PANTHER" id="PTHR13078">
    <property type="entry name" value="PEROXISOMAL MULTIFUNCTIONAL ENZYME TYPE 2-RELATED"/>
    <property type="match status" value="1"/>
</dbReference>
<keyword evidence="5" id="KW-1185">Reference proteome</keyword>
<dbReference type="Pfam" id="PF01575">
    <property type="entry name" value="MaoC_dehydratas"/>
    <property type="match status" value="1"/>
</dbReference>
<evidence type="ECO:0000259" key="3">
    <source>
        <dbReference type="Pfam" id="PF22622"/>
    </source>
</evidence>
<dbReference type="Gene3D" id="3.10.129.10">
    <property type="entry name" value="Hotdog Thioesterase"/>
    <property type="match status" value="2"/>
</dbReference>
<dbReference type="Pfam" id="PF22622">
    <property type="entry name" value="MFE-2_hydrat-2_N"/>
    <property type="match status" value="1"/>
</dbReference>
<dbReference type="SUPFAM" id="SSF54637">
    <property type="entry name" value="Thioesterase/thiol ester dehydrase-isomerase"/>
    <property type="match status" value="2"/>
</dbReference>
<feature type="domain" description="MaoC-like" evidence="2">
    <location>
        <begin position="162"/>
        <end position="277"/>
    </location>
</feature>
<dbReference type="InterPro" id="IPR002539">
    <property type="entry name" value="MaoC-like_dom"/>
</dbReference>
<dbReference type="EMBL" id="CP042829">
    <property type="protein sequence ID" value="QFG03700.1"/>
    <property type="molecule type" value="Genomic_DNA"/>
</dbReference>
<reference evidence="4 5" key="1">
    <citation type="submission" date="2019-10" db="EMBL/GenBank/DDBJ databases">
        <title>Thermopilla bonchosmolovskayae gen. nov., sp. nov., a moderately thermophilic Chloroflexi bacterium from a Chukotka hot spring (Arctic, Russia), representing a novel classis Thermopillaia, which include previously uncultivated lineage OLB14.</title>
        <authorList>
            <person name="Kochetkova T.V."/>
            <person name="Zayulina K.S."/>
            <person name="Zhigarkov V.S."/>
            <person name="Minaev N.V."/>
            <person name="Novikov A."/>
            <person name="Toshchakov S.V."/>
            <person name="Elcheninov A.G."/>
            <person name="Kublanov I.V."/>
        </authorList>
    </citation>
    <scope>NUCLEOTIDE SEQUENCE [LARGE SCALE GENOMIC DNA]</scope>
    <source>
        <strain evidence="4 5">3753O</strain>
    </source>
</reference>
<dbReference type="InterPro" id="IPR029069">
    <property type="entry name" value="HotDog_dom_sf"/>
</dbReference>
<dbReference type="InterPro" id="IPR054357">
    <property type="entry name" value="MFE-2_N"/>
</dbReference>
<proteinExistence type="predicted"/>
<gene>
    <name evidence="4" type="ORF">Tbon_10465</name>
</gene>
<evidence type="ECO:0000313" key="4">
    <source>
        <dbReference type="EMBL" id="QFG03700.1"/>
    </source>
</evidence>
<name>A0ABX6C628_9CHLR</name>
<evidence type="ECO:0000313" key="5">
    <source>
        <dbReference type="Proteomes" id="UP000326331"/>
    </source>
</evidence>
<dbReference type="Proteomes" id="UP000326331">
    <property type="component" value="Chromosome"/>
</dbReference>
<dbReference type="PANTHER" id="PTHR13078:SF56">
    <property type="entry name" value="PEROXISOMAL MULTIFUNCTIONAL ENZYME TYPE 2"/>
    <property type="match status" value="1"/>
</dbReference>
<feature type="region of interest" description="Disordered" evidence="1">
    <location>
        <begin position="151"/>
        <end position="171"/>
    </location>
</feature>
<evidence type="ECO:0000256" key="1">
    <source>
        <dbReference type="SAM" id="MobiDB-lite"/>
    </source>
</evidence>
<dbReference type="RefSeq" id="WP_158067651.1">
    <property type="nucleotide sequence ID" value="NZ_CP042829.1"/>
</dbReference>
<accession>A0ABX6C628</accession>
<sequence length="285" mass="30325">MPIDPSKALGAPIQGGSFRWDRDRVILYHLGIGAGDPPTDPNELAYTYERNLKVLPSFGVIPAFGSLGGVGQVPGLQFNPALLLHGEQDLEIRKPIPVEGEVETNGKVAGIYDKGKAALVVLETETKLKGEAEPLFVNRFSLFLRGEGGFGGESGPPAGNEAPNRAPDGTVESKTLPQQALLYRLSGDKNPLHADPDFAKMGGFDRPILHGLCSFGVVCKAVVDHALGGDTGKVARYQARFAGVVFPGETIVTSFWREGNTILVAAQTKERGTPVITNAAITIRD</sequence>
<feature type="domain" description="Peroxisomal multifunctional enzyme type 2-like N-terminal" evidence="3">
    <location>
        <begin position="18"/>
        <end position="146"/>
    </location>
</feature>
<protein>
    <submittedName>
        <fullName evidence="4">3-alpha,7-alpha, 12-alpha-trihydroxy-5-beta-cholest-24-enoyl-CoA hydratase</fullName>
    </submittedName>
</protein>
<evidence type="ECO:0000259" key="2">
    <source>
        <dbReference type="Pfam" id="PF01575"/>
    </source>
</evidence>